<proteinExistence type="predicted"/>
<dbReference type="EMBL" id="SRZB01000029">
    <property type="protein sequence ID" value="TGX97577.1"/>
    <property type="molecule type" value="Genomic_DNA"/>
</dbReference>
<organism evidence="1 2">
    <name type="scientific">Hominisplanchenecus murintestinalis</name>
    <dbReference type="NCBI Taxonomy" id="2941517"/>
    <lineage>
        <taxon>Bacteria</taxon>
        <taxon>Bacillati</taxon>
        <taxon>Bacillota</taxon>
        <taxon>Clostridia</taxon>
        <taxon>Lachnospirales</taxon>
        <taxon>Lachnospiraceae</taxon>
        <taxon>Hominisplanchenecus</taxon>
    </lineage>
</organism>
<reference evidence="1" key="1">
    <citation type="submission" date="2019-04" db="EMBL/GenBank/DDBJ databases">
        <title>Microbes associate with the intestines of laboratory mice.</title>
        <authorList>
            <person name="Navarre W."/>
            <person name="Wong E."/>
            <person name="Huang K."/>
            <person name="Tropini C."/>
            <person name="Ng K."/>
            <person name="Yu B."/>
        </authorList>
    </citation>
    <scope>NUCLEOTIDE SEQUENCE</scope>
    <source>
        <strain evidence="1">NM72_1-8</strain>
    </source>
</reference>
<dbReference type="Proteomes" id="UP000307720">
    <property type="component" value="Unassembled WGS sequence"/>
</dbReference>
<gene>
    <name evidence="1" type="ORF">E5357_12130</name>
</gene>
<accession>A0AC61QYP2</accession>
<sequence>MSNDWSSGYQAWLDAHPDADMDTKMKVYNQCWGRFDSDKFCEHYNNLSVEEWEDVIVDMMNKGYDIRSVLCYKKRDGLDFDVSHYDEILDPLLVVDGSKDFFYFGMLDGPYAIFGQEKLDMQKSVVDRYKQFELPIPQYWRNLLWT</sequence>
<keyword evidence="2" id="KW-1185">Reference proteome</keyword>
<comment type="caution">
    <text evidence="1">The sequence shown here is derived from an EMBL/GenBank/DDBJ whole genome shotgun (WGS) entry which is preliminary data.</text>
</comment>
<evidence type="ECO:0000313" key="2">
    <source>
        <dbReference type="Proteomes" id="UP000307720"/>
    </source>
</evidence>
<protein>
    <submittedName>
        <fullName evidence="1">Uncharacterized protein</fullName>
    </submittedName>
</protein>
<name>A0AC61QYP2_9FIRM</name>
<evidence type="ECO:0000313" key="1">
    <source>
        <dbReference type="EMBL" id="TGX97577.1"/>
    </source>
</evidence>